<dbReference type="EMBL" id="MFUX01000024">
    <property type="protein sequence ID" value="OGI94424.1"/>
    <property type="molecule type" value="Genomic_DNA"/>
</dbReference>
<evidence type="ECO:0000313" key="1">
    <source>
        <dbReference type="EMBL" id="OGI94424.1"/>
    </source>
</evidence>
<name>A0A1F6XJU7_9BACT</name>
<dbReference type="AlphaFoldDB" id="A0A1F6XJU7"/>
<evidence type="ECO:0000313" key="2">
    <source>
        <dbReference type="Proteomes" id="UP000176629"/>
    </source>
</evidence>
<dbReference type="Proteomes" id="UP000176629">
    <property type="component" value="Unassembled WGS sequence"/>
</dbReference>
<sequence length="116" mass="12767">MSEKFDPKSKSESFENDMNMKIQRAFGARITHVGNDFSSIAGDAIGRDTNIWQASWERSEAMIDGVLLKASENGVVITPEGKEVRLGYLPSELVKKGANIDSKSFGPIRGFRTDGQ</sequence>
<protein>
    <submittedName>
        <fullName evidence="1">Uncharacterized protein</fullName>
    </submittedName>
</protein>
<gene>
    <name evidence="1" type="ORF">A3A03_03985</name>
</gene>
<dbReference type="STRING" id="1801773.A3A03_03985"/>
<reference evidence="1 2" key="1">
    <citation type="journal article" date="2016" name="Nat. Commun.">
        <title>Thousands of microbial genomes shed light on interconnected biogeochemical processes in an aquifer system.</title>
        <authorList>
            <person name="Anantharaman K."/>
            <person name="Brown C.T."/>
            <person name="Hug L.A."/>
            <person name="Sharon I."/>
            <person name="Castelle C.J."/>
            <person name="Probst A.J."/>
            <person name="Thomas B.C."/>
            <person name="Singh A."/>
            <person name="Wilkins M.J."/>
            <person name="Karaoz U."/>
            <person name="Brodie E.L."/>
            <person name="Williams K.H."/>
            <person name="Hubbard S.S."/>
            <person name="Banfield J.F."/>
        </authorList>
    </citation>
    <scope>NUCLEOTIDE SEQUENCE [LARGE SCALE GENOMIC DNA]</scope>
</reference>
<accession>A0A1F6XJU7</accession>
<proteinExistence type="predicted"/>
<organism evidence="1 2">
    <name type="scientific">Candidatus Nomurabacteria bacterium RIFCSPLOWO2_01_FULL_40_18</name>
    <dbReference type="NCBI Taxonomy" id="1801773"/>
    <lineage>
        <taxon>Bacteria</taxon>
        <taxon>Candidatus Nomuraibacteriota</taxon>
    </lineage>
</organism>
<comment type="caution">
    <text evidence="1">The sequence shown here is derived from an EMBL/GenBank/DDBJ whole genome shotgun (WGS) entry which is preliminary data.</text>
</comment>